<dbReference type="Proteomes" id="UP000815325">
    <property type="component" value="Unassembled WGS sequence"/>
</dbReference>
<proteinExistence type="inferred from homology"/>
<keyword evidence="10" id="KW-0234">DNA repair</keyword>
<dbReference type="PANTHER" id="PTHR19306">
    <property type="entry name" value="STRUCTURAL MAINTENANCE OF CHROMOSOMES 5,6 SMC5, SMC6"/>
    <property type="match status" value="1"/>
</dbReference>
<evidence type="ECO:0000256" key="9">
    <source>
        <dbReference type="ARBA" id="ARBA00023172"/>
    </source>
</evidence>
<evidence type="ECO:0000256" key="8">
    <source>
        <dbReference type="ARBA" id="ARBA00023054"/>
    </source>
</evidence>
<dbReference type="PANTHER" id="PTHR19306:SF6">
    <property type="entry name" value="STRUCTURAL MAINTENANCE OF CHROMOSOMES PROTEIN 6"/>
    <property type="match status" value="1"/>
</dbReference>
<keyword evidence="9" id="KW-0233">DNA recombination</keyword>
<comment type="caution">
    <text evidence="12">The sequence shown here is derived from an EMBL/GenBank/DDBJ whole genome shotgun (WGS) entry which is preliminary data.</text>
</comment>
<evidence type="ECO:0000313" key="12">
    <source>
        <dbReference type="EMBL" id="KAF5830374.1"/>
    </source>
</evidence>
<gene>
    <name evidence="12" type="ORF">DUNSADRAFT_14671</name>
</gene>
<dbReference type="InterPro" id="IPR027417">
    <property type="entry name" value="P-loop_NTPase"/>
</dbReference>
<accession>A0ABQ7G6Y4</accession>
<comment type="similarity">
    <text evidence="3">Belongs to the SMC family. SMC6 subfamily.</text>
</comment>
<keyword evidence="8" id="KW-0175">Coiled coil</keyword>
<evidence type="ECO:0000256" key="2">
    <source>
        <dbReference type="ARBA" id="ARBA00004286"/>
    </source>
</evidence>
<dbReference type="Gene3D" id="3.40.50.300">
    <property type="entry name" value="P-loop containing nucleotide triphosphate hydrolases"/>
    <property type="match status" value="1"/>
</dbReference>
<evidence type="ECO:0000256" key="7">
    <source>
        <dbReference type="ARBA" id="ARBA00022840"/>
    </source>
</evidence>
<feature type="non-terminal residue" evidence="12">
    <location>
        <position position="1"/>
    </location>
</feature>
<evidence type="ECO:0000313" key="13">
    <source>
        <dbReference type="Proteomes" id="UP000815325"/>
    </source>
</evidence>
<keyword evidence="13" id="KW-1185">Reference proteome</keyword>
<dbReference type="EMBL" id="MU070049">
    <property type="protein sequence ID" value="KAF5830374.1"/>
    <property type="molecule type" value="Genomic_DNA"/>
</dbReference>
<evidence type="ECO:0000256" key="11">
    <source>
        <dbReference type="ARBA" id="ARBA00023242"/>
    </source>
</evidence>
<keyword evidence="7" id="KW-0067">ATP-binding</keyword>
<protein>
    <recommendedName>
        <fullName evidence="14">Structural maintenance of chromosomes protein 6</fullName>
    </recommendedName>
</protein>
<evidence type="ECO:0000256" key="3">
    <source>
        <dbReference type="ARBA" id="ARBA00006793"/>
    </source>
</evidence>
<evidence type="ECO:0000256" key="4">
    <source>
        <dbReference type="ARBA" id="ARBA00022454"/>
    </source>
</evidence>
<comment type="subcellular location">
    <subcellularLocation>
        <location evidence="2">Chromosome</location>
    </subcellularLocation>
    <subcellularLocation>
        <location evidence="1">Nucleus</location>
    </subcellularLocation>
</comment>
<sequence length="190" mass="21689">TQVAKQTLVFHRIKTDQDALIRGHTIRINALQALRDNVGKTCNEKFHMYLARRGHLGQLRVDHDQELVTIQVKVKGASDPNAAWVKDLKQLSGGERSYTTVAFLLALGQWSESSFRCLDEFDVFMDAINRRIAVETLLENALELPDKQYVLLTPQDIQAVEDARKQLQYKKNIEIPNSFVKTVKMQPARS</sequence>
<keyword evidence="6" id="KW-0227">DNA damage</keyword>
<organism evidence="12 13">
    <name type="scientific">Dunaliella salina</name>
    <name type="common">Green alga</name>
    <name type="synonym">Protococcus salinus</name>
    <dbReference type="NCBI Taxonomy" id="3046"/>
    <lineage>
        <taxon>Eukaryota</taxon>
        <taxon>Viridiplantae</taxon>
        <taxon>Chlorophyta</taxon>
        <taxon>core chlorophytes</taxon>
        <taxon>Chlorophyceae</taxon>
        <taxon>CS clade</taxon>
        <taxon>Chlamydomonadales</taxon>
        <taxon>Dunaliellaceae</taxon>
        <taxon>Dunaliella</taxon>
    </lineage>
</organism>
<evidence type="ECO:0000256" key="1">
    <source>
        <dbReference type="ARBA" id="ARBA00004123"/>
    </source>
</evidence>
<name>A0ABQ7G6Y4_DUNSA</name>
<evidence type="ECO:0008006" key="14">
    <source>
        <dbReference type="Google" id="ProtNLM"/>
    </source>
</evidence>
<keyword evidence="5" id="KW-0547">Nucleotide-binding</keyword>
<evidence type="ECO:0000256" key="10">
    <source>
        <dbReference type="ARBA" id="ARBA00023204"/>
    </source>
</evidence>
<reference evidence="12" key="1">
    <citation type="submission" date="2017-08" db="EMBL/GenBank/DDBJ databases">
        <authorList>
            <person name="Polle J.E."/>
            <person name="Barry K."/>
            <person name="Cushman J."/>
            <person name="Schmutz J."/>
            <person name="Tran D."/>
            <person name="Hathwaick L.T."/>
            <person name="Yim W.C."/>
            <person name="Jenkins J."/>
            <person name="Mckie-Krisberg Z.M."/>
            <person name="Prochnik S."/>
            <person name="Lindquist E."/>
            <person name="Dockter R.B."/>
            <person name="Adam C."/>
            <person name="Molina H."/>
            <person name="Bunkerborg J."/>
            <person name="Jin E."/>
            <person name="Buchheim M."/>
            <person name="Magnuson J."/>
        </authorList>
    </citation>
    <scope>NUCLEOTIDE SEQUENCE</scope>
    <source>
        <strain evidence="12">CCAP 19/18</strain>
    </source>
</reference>
<evidence type="ECO:0000256" key="6">
    <source>
        <dbReference type="ARBA" id="ARBA00022763"/>
    </source>
</evidence>
<dbReference type="SUPFAM" id="SSF52540">
    <property type="entry name" value="P-loop containing nucleoside triphosphate hydrolases"/>
    <property type="match status" value="1"/>
</dbReference>
<evidence type="ECO:0000256" key="5">
    <source>
        <dbReference type="ARBA" id="ARBA00022741"/>
    </source>
</evidence>
<keyword evidence="11" id="KW-0539">Nucleus</keyword>
<keyword evidence="4" id="KW-0158">Chromosome</keyword>